<accession>A0A6M0SDU7</accession>
<name>A0A6M0SDU7_9CYAN</name>
<evidence type="ECO:0000313" key="3">
    <source>
        <dbReference type="Proteomes" id="UP000473574"/>
    </source>
</evidence>
<dbReference type="PROSITE" id="PS51257">
    <property type="entry name" value="PROKAR_LIPOPROTEIN"/>
    <property type="match status" value="1"/>
</dbReference>
<comment type="caution">
    <text evidence="2">The sequence shown here is derived from an EMBL/GenBank/DDBJ whole genome shotgun (WGS) entry which is preliminary data.</text>
</comment>
<evidence type="ECO:0000256" key="1">
    <source>
        <dbReference type="SAM" id="MobiDB-lite"/>
    </source>
</evidence>
<reference evidence="2 3" key="1">
    <citation type="journal article" date="2020" name="Microb. Ecol.">
        <title>Ecogenomics of the Marine Benthic Filamentous Cyanobacterium Adonisia.</title>
        <authorList>
            <person name="Walter J.M."/>
            <person name="Coutinho F.H."/>
            <person name="Leomil L."/>
            <person name="Hargreaves P.I."/>
            <person name="Campeao M.E."/>
            <person name="Vieira V.V."/>
            <person name="Silva B.S."/>
            <person name="Fistarol G.O."/>
            <person name="Salomon P.S."/>
            <person name="Sawabe T."/>
            <person name="Mino S."/>
            <person name="Hosokawa M."/>
            <person name="Miyashita H."/>
            <person name="Maruyama F."/>
            <person name="van Verk M.C."/>
            <person name="Dutilh B.E."/>
            <person name="Thompson C.C."/>
            <person name="Thompson F.L."/>
        </authorList>
    </citation>
    <scope>NUCLEOTIDE SEQUENCE [LARGE SCALE GENOMIC DNA]</scope>
    <source>
        <strain evidence="2 3">CCMR0082</strain>
    </source>
</reference>
<evidence type="ECO:0008006" key="4">
    <source>
        <dbReference type="Google" id="ProtNLM"/>
    </source>
</evidence>
<dbReference type="EMBL" id="QZCE01000002">
    <property type="protein sequence ID" value="NEZ65852.1"/>
    <property type="molecule type" value="Genomic_DNA"/>
</dbReference>
<dbReference type="RefSeq" id="WP_163667370.1">
    <property type="nucleotide sequence ID" value="NZ_QZCE01000002.1"/>
</dbReference>
<protein>
    <recommendedName>
        <fullName evidence="4">Lipoprotein</fullName>
    </recommendedName>
</protein>
<dbReference type="Proteomes" id="UP000473574">
    <property type="component" value="Unassembled WGS sequence"/>
</dbReference>
<proteinExistence type="predicted"/>
<dbReference type="AlphaFoldDB" id="A0A6M0SDU7"/>
<evidence type="ECO:0000313" key="2">
    <source>
        <dbReference type="EMBL" id="NEZ65852.1"/>
    </source>
</evidence>
<gene>
    <name evidence="2" type="ORF">D0962_24350</name>
</gene>
<sequence>MGKLRYLWLVLLTGVSACGPKKPVIPDDVEAIAHRCYETVATAEKTPKLAPSKAMEDGTFLIPWSIVELPDERGSCIVDGRGAVLLLTSNAADTQSEEQSTEQPASQE</sequence>
<organism evidence="2 3">
    <name type="scientific">Adonisia turfae CCMR0082</name>
    <dbReference type="NCBI Taxonomy" id="2304604"/>
    <lineage>
        <taxon>Bacteria</taxon>
        <taxon>Bacillati</taxon>
        <taxon>Cyanobacteriota</taxon>
        <taxon>Adonisia</taxon>
        <taxon>Adonisia turfae</taxon>
    </lineage>
</organism>
<feature type="region of interest" description="Disordered" evidence="1">
    <location>
        <begin position="89"/>
        <end position="108"/>
    </location>
</feature>